<organism evidence="3 4">
    <name type="scientific">Cirrhinus mrigala</name>
    <name type="common">Mrigala</name>
    <dbReference type="NCBI Taxonomy" id="683832"/>
    <lineage>
        <taxon>Eukaryota</taxon>
        <taxon>Metazoa</taxon>
        <taxon>Chordata</taxon>
        <taxon>Craniata</taxon>
        <taxon>Vertebrata</taxon>
        <taxon>Euteleostomi</taxon>
        <taxon>Actinopterygii</taxon>
        <taxon>Neopterygii</taxon>
        <taxon>Teleostei</taxon>
        <taxon>Ostariophysi</taxon>
        <taxon>Cypriniformes</taxon>
        <taxon>Cyprinidae</taxon>
        <taxon>Labeoninae</taxon>
        <taxon>Labeonini</taxon>
        <taxon>Cirrhinus</taxon>
    </lineage>
</organism>
<accession>A0ABD0PVM9</accession>
<evidence type="ECO:0000313" key="4">
    <source>
        <dbReference type="Proteomes" id="UP001529510"/>
    </source>
</evidence>
<evidence type="ECO:0000256" key="1">
    <source>
        <dbReference type="SAM" id="MobiDB-lite"/>
    </source>
</evidence>
<sequence length="59" mass="6587">MAETTITEDVYDDAYEEKPGPSPPLQIVWRNVILMSLLHLGALYGLTILPSVSTLTLIW</sequence>
<evidence type="ECO:0008006" key="5">
    <source>
        <dbReference type="Google" id="ProtNLM"/>
    </source>
</evidence>
<dbReference type="AlphaFoldDB" id="A0ABD0PVM9"/>
<protein>
    <recommendedName>
        <fullName evidence="5">Stearoyl-CoA desaturase</fullName>
    </recommendedName>
</protein>
<feature type="transmembrane region" description="Helical" evidence="2">
    <location>
        <begin position="32"/>
        <end position="58"/>
    </location>
</feature>
<reference evidence="3 4" key="1">
    <citation type="submission" date="2024-05" db="EMBL/GenBank/DDBJ databases">
        <title>Genome sequencing and assembly of Indian major carp, Cirrhinus mrigala (Hamilton, 1822).</title>
        <authorList>
            <person name="Mohindra V."/>
            <person name="Chowdhury L.M."/>
            <person name="Lal K."/>
            <person name="Jena J.K."/>
        </authorList>
    </citation>
    <scope>NUCLEOTIDE SEQUENCE [LARGE SCALE GENOMIC DNA]</scope>
    <source>
        <strain evidence="3">CM1030</strain>
        <tissue evidence="3">Blood</tissue>
    </source>
</reference>
<comment type="caution">
    <text evidence="3">The sequence shown here is derived from an EMBL/GenBank/DDBJ whole genome shotgun (WGS) entry which is preliminary data.</text>
</comment>
<keyword evidence="2" id="KW-0472">Membrane</keyword>
<keyword evidence="2" id="KW-0812">Transmembrane</keyword>
<evidence type="ECO:0000313" key="3">
    <source>
        <dbReference type="EMBL" id="KAL0178079.1"/>
    </source>
</evidence>
<feature type="region of interest" description="Disordered" evidence="1">
    <location>
        <begin position="1"/>
        <end position="20"/>
    </location>
</feature>
<name>A0ABD0PVM9_CIRMR</name>
<keyword evidence="2" id="KW-1133">Transmembrane helix</keyword>
<proteinExistence type="predicted"/>
<dbReference type="Proteomes" id="UP001529510">
    <property type="component" value="Unassembled WGS sequence"/>
</dbReference>
<evidence type="ECO:0000256" key="2">
    <source>
        <dbReference type="SAM" id="Phobius"/>
    </source>
</evidence>
<dbReference type="EMBL" id="JAMKFB020000013">
    <property type="protein sequence ID" value="KAL0178079.1"/>
    <property type="molecule type" value="Genomic_DNA"/>
</dbReference>
<gene>
    <name evidence="3" type="ORF">M9458_026973</name>
</gene>
<feature type="non-terminal residue" evidence="3">
    <location>
        <position position="59"/>
    </location>
</feature>
<keyword evidence="4" id="KW-1185">Reference proteome</keyword>